<proteinExistence type="predicted"/>
<accession>A0A402D553</accession>
<dbReference type="Proteomes" id="UP000287394">
    <property type="component" value="Chromosome"/>
</dbReference>
<keyword evidence="2" id="KW-1185">Reference proteome</keyword>
<sequence>MRLGVYASRAAGDDGEAAVGKLGGEASGEREAVGAGAAGANDGDAEFVFADEGASDDQDGRGVRQGLQVCGVVGIGEGNGSSAGSLQKDDFFGEILIANLAKAFELLGRKIRERLTPRGL</sequence>
<organism evidence="1 2">
    <name type="scientific">Capsulimonas corticalis</name>
    <dbReference type="NCBI Taxonomy" id="2219043"/>
    <lineage>
        <taxon>Bacteria</taxon>
        <taxon>Bacillati</taxon>
        <taxon>Armatimonadota</taxon>
        <taxon>Armatimonadia</taxon>
        <taxon>Capsulimonadales</taxon>
        <taxon>Capsulimonadaceae</taxon>
        <taxon>Capsulimonas</taxon>
    </lineage>
</organism>
<dbReference type="EMBL" id="AP025739">
    <property type="protein sequence ID" value="BDI32561.1"/>
    <property type="molecule type" value="Genomic_DNA"/>
</dbReference>
<gene>
    <name evidence="1" type="ORF">CCAX7_46120</name>
</gene>
<protein>
    <submittedName>
        <fullName evidence="1">Uncharacterized protein</fullName>
    </submittedName>
</protein>
<reference evidence="1 2" key="1">
    <citation type="journal article" date="2019" name="Int. J. Syst. Evol. Microbiol.">
        <title>Capsulimonas corticalis gen. nov., sp. nov., an aerobic capsulated bacterium, of a novel bacterial order, Capsulimonadales ord. nov., of the class Armatimonadia of the phylum Armatimonadetes.</title>
        <authorList>
            <person name="Li J."/>
            <person name="Kudo C."/>
            <person name="Tonouchi A."/>
        </authorList>
    </citation>
    <scope>NUCLEOTIDE SEQUENCE [LARGE SCALE GENOMIC DNA]</scope>
    <source>
        <strain evidence="1 2">AX-7</strain>
    </source>
</reference>
<evidence type="ECO:0000313" key="1">
    <source>
        <dbReference type="EMBL" id="BDI32561.1"/>
    </source>
</evidence>
<name>A0A402D553_9BACT</name>
<evidence type="ECO:0000313" key="2">
    <source>
        <dbReference type="Proteomes" id="UP000287394"/>
    </source>
</evidence>
<dbReference type="AlphaFoldDB" id="A0A402D553"/>
<dbReference type="KEGG" id="ccot:CCAX7_46120"/>